<feature type="chain" id="PRO_5026873579" evidence="1">
    <location>
        <begin position="23"/>
        <end position="422"/>
    </location>
</feature>
<sequence>MRFLLRFPCILLFVCSSTFVTAQSDTLMANHECRIREGMPNSLQKLQAGQQVTIGYFGGSITEAGNGWREKSLNELQQRFPKASIKAINAAIGGTGSNLGVFRLKQHVLVHQPDLVFVEFAVNDSNTPTSVIHKSMEGIVRQIWRQNPKTDICFVYTLNEPMVPTLLAGNLPNSVVAMEQIAQHYGIPSIHMGLELIAKARQGEVVWKGVQADHPGKIVFSPDGTHPYSETGHTFYATAFARSLTKLMNVTKPVAHRLPKPFDAENWEAAKMVSLQDIARSQDWQVLSPETDSVAHQLRNRFTYLIKSSKPGASLTIHFTGNVLGVYDVVGPNCGQYTVSVDDQPDTDYPRFDSFATYYRSSFFFVPIDKAGKHTVTLRVSPKQLDKAAILKTRNKTIDNPAAYQENACYASQLLVVGDLAN</sequence>
<dbReference type="EMBL" id="JAAFZH010000002">
    <property type="protein sequence ID" value="NDU94391.1"/>
    <property type="molecule type" value="Genomic_DNA"/>
</dbReference>
<evidence type="ECO:0000259" key="2">
    <source>
        <dbReference type="Pfam" id="PF13472"/>
    </source>
</evidence>
<dbReference type="PANTHER" id="PTHR34407">
    <property type="entry name" value="EXPRESSED PROTEIN"/>
    <property type="match status" value="1"/>
</dbReference>
<evidence type="ECO:0000256" key="1">
    <source>
        <dbReference type="SAM" id="SignalP"/>
    </source>
</evidence>
<dbReference type="Gene3D" id="3.40.50.1110">
    <property type="entry name" value="SGNH hydrolase"/>
    <property type="match status" value="1"/>
</dbReference>
<feature type="domain" description="SGNH hydrolase-type esterase" evidence="2">
    <location>
        <begin position="57"/>
        <end position="197"/>
    </location>
</feature>
<keyword evidence="4" id="KW-1185">Reference proteome</keyword>
<dbReference type="SUPFAM" id="SSF52266">
    <property type="entry name" value="SGNH hydrolase"/>
    <property type="match status" value="1"/>
</dbReference>
<protein>
    <submittedName>
        <fullName evidence="3">SGNH/GDSL hydrolase family protein</fullName>
    </submittedName>
</protein>
<dbReference type="InterPro" id="IPR036514">
    <property type="entry name" value="SGNH_hydro_sf"/>
</dbReference>
<keyword evidence="3" id="KW-0378">Hydrolase</keyword>
<dbReference type="CDD" id="cd00229">
    <property type="entry name" value="SGNH_hydrolase"/>
    <property type="match status" value="1"/>
</dbReference>
<accession>A0A6L9L5L6</accession>
<dbReference type="CDD" id="cd02795">
    <property type="entry name" value="CBM6-CBM35-CBM36_like"/>
    <property type="match status" value="1"/>
</dbReference>
<feature type="signal peptide" evidence="1">
    <location>
        <begin position="1"/>
        <end position="22"/>
    </location>
</feature>
<reference evidence="3 4" key="1">
    <citation type="submission" date="2020-02" db="EMBL/GenBank/DDBJ databases">
        <title>Draft genome sequence of two Spirosoma agri KCTC 52727 and Spirosoma terrae KCTC 52035.</title>
        <authorList>
            <person name="Rojas J."/>
            <person name="Ambika Manirajan B."/>
            <person name="Suarez C."/>
            <person name="Ratering S."/>
            <person name="Schnell S."/>
        </authorList>
    </citation>
    <scope>NUCLEOTIDE SEQUENCE [LARGE SCALE GENOMIC DNA]</scope>
    <source>
        <strain evidence="3 4">KCTC 52035</strain>
    </source>
</reference>
<organism evidence="3 4">
    <name type="scientific">Spirosoma terrae</name>
    <dbReference type="NCBI Taxonomy" id="1968276"/>
    <lineage>
        <taxon>Bacteria</taxon>
        <taxon>Pseudomonadati</taxon>
        <taxon>Bacteroidota</taxon>
        <taxon>Cytophagia</taxon>
        <taxon>Cytophagales</taxon>
        <taxon>Cytophagaceae</taxon>
        <taxon>Spirosoma</taxon>
    </lineage>
</organism>
<evidence type="ECO:0000313" key="3">
    <source>
        <dbReference type="EMBL" id="NDU94391.1"/>
    </source>
</evidence>
<dbReference type="InterPro" id="IPR013830">
    <property type="entry name" value="SGNH_hydro"/>
</dbReference>
<proteinExistence type="predicted"/>
<dbReference type="Proteomes" id="UP000474175">
    <property type="component" value="Unassembled WGS sequence"/>
</dbReference>
<dbReference type="PANTHER" id="PTHR34407:SF1">
    <property type="entry name" value="SGNH HYDROLASE-TYPE ESTERASE DOMAIN-CONTAINING PROTEIN"/>
    <property type="match status" value="1"/>
</dbReference>
<dbReference type="RefSeq" id="WP_163944316.1">
    <property type="nucleotide sequence ID" value="NZ_JAAFZH010000002.1"/>
</dbReference>
<dbReference type="GO" id="GO:0016788">
    <property type="term" value="F:hydrolase activity, acting on ester bonds"/>
    <property type="evidence" value="ECO:0007669"/>
    <property type="project" value="UniProtKB-ARBA"/>
</dbReference>
<dbReference type="Pfam" id="PF13472">
    <property type="entry name" value="Lipase_GDSL_2"/>
    <property type="match status" value="1"/>
</dbReference>
<gene>
    <name evidence="3" type="ORF">GK108_05855</name>
</gene>
<keyword evidence="1" id="KW-0732">Signal</keyword>
<name>A0A6L9L5L6_9BACT</name>
<dbReference type="Gene3D" id="2.60.120.260">
    <property type="entry name" value="Galactose-binding domain-like"/>
    <property type="match status" value="1"/>
</dbReference>
<dbReference type="AlphaFoldDB" id="A0A6L9L5L6"/>
<comment type="caution">
    <text evidence="3">The sequence shown here is derived from an EMBL/GenBank/DDBJ whole genome shotgun (WGS) entry which is preliminary data.</text>
</comment>
<evidence type="ECO:0000313" key="4">
    <source>
        <dbReference type="Proteomes" id="UP000474175"/>
    </source>
</evidence>